<dbReference type="SMART" id="SM00382">
    <property type="entry name" value="AAA"/>
    <property type="match status" value="1"/>
</dbReference>
<organism evidence="10 11">
    <name type="scientific">Anaerobiospirillum thomasii</name>
    <dbReference type="NCBI Taxonomy" id="179995"/>
    <lineage>
        <taxon>Bacteria</taxon>
        <taxon>Pseudomonadati</taxon>
        <taxon>Pseudomonadota</taxon>
        <taxon>Gammaproteobacteria</taxon>
        <taxon>Aeromonadales</taxon>
        <taxon>Succinivibrionaceae</taxon>
        <taxon>Anaerobiospirillum</taxon>
    </lineage>
</organism>
<evidence type="ECO:0000256" key="6">
    <source>
        <dbReference type="ARBA" id="ARBA00023136"/>
    </source>
</evidence>
<feature type="transmembrane region" description="Helical" evidence="7">
    <location>
        <begin position="44"/>
        <end position="69"/>
    </location>
</feature>
<gene>
    <name evidence="10" type="primary">apxIB</name>
    <name evidence="10" type="ORF">NCTC13093_02136</name>
</gene>
<keyword evidence="11" id="KW-1185">Reference proteome</keyword>
<reference evidence="10 11" key="1">
    <citation type="submission" date="2018-06" db="EMBL/GenBank/DDBJ databases">
        <authorList>
            <consortium name="Pathogen Informatics"/>
            <person name="Doyle S."/>
        </authorList>
    </citation>
    <scope>NUCLEOTIDE SEQUENCE [LARGE SCALE GENOMIC DNA]</scope>
    <source>
        <strain evidence="10 11">NCTC13093</strain>
    </source>
</reference>
<name>A0A2X0VMI3_9GAMM</name>
<sequence length="612" mass="69381">MKFMDSIWRWFEHLVPPFPEAEIKTPPANLFHFILYYTQGLWRFLLIVGILTALMAAGEALFFICLGLLVDWTTTSSPYSFIADHGSHLIFMLILAGVILPLATTFHSFILHQTLSSNYPMQIRWRAHHYLLNQSIDFFEDEFAGRIANKLMQTAMAVRTSVLKLVDVLMHMLVYLATMLWMLADADLLLSLPLLIWLCLYVSALVVFIPRLRMQSQKQADRRSDMVGRIVDSYVNITTVKLFGGRGRESQYAHEGMKHFIKSERQALRTLTLFDLSVQFMNYTLLISITMLSLWLWADYQVSSGAIAVAMAIAIRIINMSRWMMWEVGAIFENIGTVYDGMSTLTRPISVQDKKHTEKIQAVQGNIDFKNVFFAYKGSKDIFSNLNLSIKAKEKVGIVGPSGAGKSTLLNLMLRFYDVDRGQVTLDGIDIRNLKQDELREYFSMVSQDVSLMHRTIRQNILYGSDADEKRLEEAARLTDALSFIKSLSDYRGASGFETMVGERGAKLSGGQRQKIALSRVIMKNAPILILDEATSALDSESEHVILNNLSTIMEGRTVIAIAHRLSTLMLMDRIIVIDKGQVVQQGTHKELLAADGLYKILWERQVDGFIG</sequence>
<dbReference type="PROSITE" id="PS50929">
    <property type="entry name" value="ABC_TM1F"/>
    <property type="match status" value="1"/>
</dbReference>
<evidence type="ECO:0000256" key="5">
    <source>
        <dbReference type="ARBA" id="ARBA00022989"/>
    </source>
</evidence>
<feature type="transmembrane region" description="Helical" evidence="7">
    <location>
        <begin position="271"/>
        <end position="294"/>
    </location>
</feature>
<dbReference type="Pfam" id="PF00005">
    <property type="entry name" value="ABC_tran"/>
    <property type="match status" value="1"/>
</dbReference>
<dbReference type="PROSITE" id="PS50893">
    <property type="entry name" value="ABC_TRANSPORTER_2"/>
    <property type="match status" value="1"/>
</dbReference>
<keyword evidence="4" id="KW-0067">ATP-binding</keyword>
<dbReference type="Pfam" id="PF00664">
    <property type="entry name" value="ABC_membrane"/>
    <property type="match status" value="1"/>
</dbReference>
<keyword evidence="3" id="KW-0547">Nucleotide-binding</keyword>
<feature type="transmembrane region" description="Helical" evidence="7">
    <location>
        <begin position="190"/>
        <end position="209"/>
    </location>
</feature>
<dbReference type="InterPro" id="IPR036640">
    <property type="entry name" value="ABC1_TM_sf"/>
</dbReference>
<dbReference type="SUPFAM" id="SSF52540">
    <property type="entry name" value="P-loop containing nucleoside triphosphate hydrolases"/>
    <property type="match status" value="1"/>
</dbReference>
<feature type="domain" description="ABC transporter" evidence="8">
    <location>
        <begin position="367"/>
        <end position="605"/>
    </location>
</feature>
<dbReference type="InterPro" id="IPR017871">
    <property type="entry name" value="ABC_transporter-like_CS"/>
</dbReference>
<dbReference type="InterPro" id="IPR003593">
    <property type="entry name" value="AAA+_ATPase"/>
</dbReference>
<feature type="transmembrane region" description="Helical" evidence="7">
    <location>
        <begin position="300"/>
        <end position="318"/>
    </location>
</feature>
<keyword evidence="5 7" id="KW-1133">Transmembrane helix</keyword>
<dbReference type="Gene3D" id="1.20.1560.10">
    <property type="entry name" value="ABC transporter type 1, transmembrane domain"/>
    <property type="match status" value="1"/>
</dbReference>
<dbReference type="PANTHER" id="PTHR43394:SF1">
    <property type="entry name" value="ATP-BINDING CASSETTE SUB-FAMILY B MEMBER 10, MITOCHONDRIAL"/>
    <property type="match status" value="1"/>
</dbReference>
<evidence type="ECO:0000256" key="1">
    <source>
        <dbReference type="ARBA" id="ARBA00004651"/>
    </source>
</evidence>
<dbReference type="InterPro" id="IPR011527">
    <property type="entry name" value="ABC1_TM_dom"/>
</dbReference>
<dbReference type="PANTHER" id="PTHR43394">
    <property type="entry name" value="ATP-DEPENDENT PERMEASE MDL1, MITOCHONDRIAL"/>
    <property type="match status" value="1"/>
</dbReference>
<dbReference type="GO" id="GO:0005886">
    <property type="term" value="C:plasma membrane"/>
    <property type="evidence" value="ECO:0007669"/>
    <property type="project" value="UniProtKB-SubCell"/>
</dbReference>
<protein>
    <submittedName>
        <fullName evidence="10">RTX-I toxin determinant B</fullName>
    </submittedName>
</protein>
<evidence type="ECO:0000256" key="7">
    <source>
        <dbReference type="SAM" id="Phobius"/>
    </source>
</evidence>
<evidence type="ECO:0000256" key="4">
    <source>
        <dbReference type="ARBA" id="ARBA00022840"/>
    </source>
</evidence>
<proteinExistence type="predicted"/>
<evidence type="ECO:0000256" key="2">
    <source>
        <dbReference type="ARBA" id="ARBA00022692"/>
    </source>
</evidence>
<feature type="transmembrane region" description="Helical" evidence="7">
    <location>
        <begin position="89"/>
        <end position="111"/>
    </location>
</feature>
<evidence type="ECO:0000259" key="8">
    <source>
        <dbReference type="PROSITE" id="PS50893"/>
    </source>
</evidence>
<dbReference type="SUPFAM" id="SSF90123">
    <property type="entry name" value="ABC transporter transmembrane region"/>
    <property type="match status" value="1"/>
</dbReference>
<dbReference type="EMBL" id="UAPV01000001">
    <property type="protein sequence ID" value="SPT70718.1"/>
    <property type="molecule type" value="Genomic_DNA"/>
</dbReference>
<comment type="subcellular location">
    <subcellularLocation>
        <location evidence="1">Cell membrane</location>
        <topology evidence="1">Multi-pass membrane protein</topology>
    </subcellularLocation>
</comment>
<evidence type="ECO:0000256" key="3">
    <source>
        <dbReference type="ARBA" id="ARBA00022741"/>
    </source>
</evidence>
<evidence type="ECO:0000313" key="10">
    <source>
        <dbReference type="EMBL" id="SPT70718.1"/>
    </source>
</evidence>
<dbReference type="FunFam" id="1.20.1560.10:FF:000070">
    <property type="entry name" value="Multidrug ABC transporter ATP-binding protein"/>
    <property type="match status" value="1"/>
</dbReference>
<dbReference type="GO" id="GO:0015421">
    <property type="term" value="F:ABC-type oligopeptide transporter activity"/>
    <property type="evidence" value="ECO:0007669"/>
    <property type="project" value="TreeGrafter"/>
</dbReference>
<dbReference type="InterPro" id="IPR027417">
    <property type="entry name" value="P-loop_NTPase"/>
</dbReference>
<accession>A0A2X0VMI3</accession>
<keyword evidence="2 7" id="KW-0812">Transmembrane</keyword>
<dbReference type="Proteomes" id="UP000250086">
    <property type="component" value="Unassembled WGS sequence"/>
</dbReference>
<feature type="transmembrane region" description="Helical" evidence="7">
    <location>
        <begin position="162"/>
        <end position="184"/>
    </location>
</feature>
<dbReference type="GO" id="GO:0016887">
    <property type="term" value="F:ATP hydrolysis activity"/>
    <property type="evidence" value="ECO:0007669"/>
    <property type="project" value="InterPro"/>
</dbReference>
<evidence type="ECO:0000259" key="9">
    <source>
        <dbReference type="PROSITE" id="PS50929"/>
    </source>
</evidence>
<dbReference type="RefSeq" id="WP_258400073.1">
    <property type="nucleotide sequence ID" value="NZ_UAPV01000001.1"/>
</dbReference>
<dbReference type="PROSITE" id="PS00211">
    <property type="entry name" value="ABC_TRANSPORTER_1"/>
    <property type="match status" value="1"/>
</dbReference>
<evidence type="ECO:0000313" key="11">
    <source>
        <dbReference type="Proteomes" id="UP000250086"/>
    </source>
</evidence>
<dbReference type="GO" id="GO:0005524">
    <property type="term" value="F:ATP binding"/>
    <property type="evidence" value="ECO:0007669"/>
    <property type="project" value="UniProtKB-KW"/>
</dbReference>
<dbReference type="InterPro" id="IPR039421">
    <property type="entry name" value="Type_1_exporter"/>
</dbReference>
<dbReference type="Gene3D" id="3.40.50.300">
    <property type="entry name" value="P-loop containing nucleotide triphosphate hydrolases"/>
    <property type="match status" value="1"/>
</dbReference>
<keyword evidence="6 7" id="KW-0472">Membrane</keyword>
<dbReference type="InterPro" id="IPR003439">
    <property type="entry name" value="ABC_transporter-like_ATP-bd"/>
</dbReference>
<feature type="domain" description="ABC transmembrane type-1" evidence="9">
    <location>
        <begin position="46"/>
        <end position="333"/>
    </location>
</feature>
<dbReference type="AlphaFoldDB" id="A0A2X0VMI3"/>
<dbReference type="FunFam" id="3.40.50.300:FF:000218">
    <property type="entry name" value="Multidrug ABC transporter ATP-binding protein"/>
    <property type="match status" value="1"/>
</dbReference>